<dbReference type="EMBL" id="JARKIB010000515">
    <property type="protein sequence ID" value="KAJ7702536.1"/>
    <property type="molecule type" value="Genomic_DNA"/>
</dbReference>
<dbReference type="Proteomes" id="UP001215598">
    <property type="component" value="Unassembled WGS sequence"/>
</dbReference>
<name>A0AAD7GRA6_9AGAR</name>
<protein>
    <submittedName>
        <fullName evidence="2">Uncharacterized protein</fullName>
    </submittedName>
</protein>
<feature type="region of interest" description="Disordered" evidence="1">
    <location>
        <begin position="135"/>
        <end position="154"/>
    </location>
</feature>
<dbReference type="AlphaFoldDB" id="A0AAD7GRA6"/>
<accession>A0AAD7GRA6</accession>
<feature type="region of interest" description="Disordered" evidence="1">
    <location>
        <begin position="1"/>
        <end position="35"/>
    </location>
</feature>
<gene>
    <name evidence="2" type="ORF">B0H16DRAFT_742222</name>
</gene>
<comment type="caution">
    <text evidence="2">The sequence shown here is derived from an EMBL/GenBank/DDBJ whole genome shotgun (WGS) entry which is preliminary data.</text>
</comment>
<feature type="region of interest" description="Disordered" evidence="1">
    <location>
        <begin position="180"/>
        <end position="258"/>
    </location>
</feature>
<proteinExistence type="predicted"/>
<sequence>MNRRSSGSVSPSLDDARAALAEEEPARTRVDPPVPPAVTPPIISRCFFAISSHAGMSSSTRFCWAGNACAEAEGTRNPESENCEGSRCWRSANAANAEAAIRCTSVGCIADSTAAASCFPTSVASGLEASSRPVVPWNRTRGRRGGTSSSVSTSWVSATREASTDLKLTYGRLEVVHGSNTSAVGSSKNPSASDGKEGSGGSTGGLSTTIRTSGGVWSPSAIGGVDVEGEGDENENEDSASNEQGSSGRAFEKFGWGG</sequence>
<feature type="compositionally biased region" description="Polar residues" evidence="1">
    <location>
        <begin position="1"/>
        <end position="11"/>
    </location>
</feature>
<evidence type="ECO:0000313" key="2">
    <source>
        <dbReference type="EMBL" id="KAJ7702536.1"/>
    </source>
</evidence>
<organism evidence="2 3">
    <name type="scientific">Mycena metata</name>
    <dbReference type="NCBI Taxonomy" id="1033252"/>
    <lineage>
        <taxon>Eukaryota</taxon>
        <taxon>Fungi</taxon>
        <taxon>Dikarya</taxon>
        <taxon>Basidiomycota</taxon>
        <taxon>Agaricomycotina</taxon>
        <taxon>Agaricomycetes</taxon>
        <taxon>Agaricomycetidae</taxon>
        <taxon>Agaricales</taxon>
        <taxon>Marasmiineae</taxon>
        <taxon>Mycenaceae</taxon>
        <taxon>Mycena</taxon>
    </lineage>
</organism>
<evidence type="ECO:0000313" key="3">
    <source>
        <dbReference type="Proteomes" id="UP001215598"/>
    </source>
</evidence>
<feature type="compositionally biased region" description="Acidic residues" evidence="1">
    <location>
        <begin position="227"/>
        <end position="240"/>
    </location>
</feature>
<reference evidence="2" key="1">
    <citation type="submission" date="2023-03" db="EMBL/GenBank/DDBJ databases">
        <title>Massive genome expansion in bonnet fungi (Mycena s.s.) driven by repeated elements and novel gene families across ecological guilds.</title>
        <authorList>
            <consortium name="Lawrence Berkeley National Laboratory"/>
            <person name="Harder C.B."/>
            <person name="Miyauchi S."/>
            <person name="Viragh M."/>
            <person name="Kuo A."/>
            <person name="Thoen E."/>
            <person name="Andreopoulos B."/>
            <person name="Lu D."/>
            <person name="Skrede I."/>
            <person name="Drula E."/>
            <person name="Henrissat B."/>
            <person name="Morin E."/>
            <person name="Kohler A."/>
            <person name="Barry K."/>
            <person name="LaButti K."/>
            <person name="Morin E."/>
            <person name="Salamov A."/>
            <person name="Lipzen A."/>
            <person name="Mereny Z."/>
            <person name="Hegedus B."/>
            <person name="Baldrian P."/>
            <person name="Stursova M."/>
            <person name="Weitz H."/>
            <person name="Taylor A."/>
            <person name="Grigoriev I.V."/>
            <person name="Nagy L.G."/>
            <person name="Martin F."/>
            <person name="Kauserud H."/>
        </authorList>
    </citation>
    <scope>NUCLEOTIDE SEQUENCE</scope>
    <source>
        <strain evidence="2">CBHHK182m</strain>
    </source>
</reference>
<evidence type="ECO:0000256" key="1">
    <source>
        <dbReference type="SAM" id="MobiDB-lite"/>
    </source>
</evidence>
<keyword evidence="3" id="KW-1185">Reference proteome</keyword>
<feature type="compositionally biased region" description="Low complexity" evidence="1">
    <location>
        <begin position="205"/>
        <end position="215"/>
    </location>
</feature>
<feature type="compositionally biased region" description="Polar residues" evidence="1">
    <location>
        <begin position="180"/>
        <end position="192"/>
    </location>
</feature>